<dbReference type="EMBL" id="JASZZN010000001">
    <property type="protein sequence ID" value="MDM4013917.1"/>
    <property type="molecule type" value="Genomic_DNA"/>
</dbReference>
<evidence type="ECO:0000256" key="3">
    <source>
        <dbReference type="ARBA" id="ARBA00023163"/>
    </source>
</evidence>
<dbReference type="PROSITE" id="PS01124">
    <property type="entry name" value="HTH_ARAC_FAMILY_2"/>
    <property type="match status" value="1"/>
</dbReference>
<name>A0ABT7PBP3_9BACT</name>
<keyword evidence="3" id="KW-0804">Transcription</keyword>
<dbReference type="Pfam" id="PF13377">
    <property type="entry name" value="Peripla_BP_3"/>
    <property type="match status" value="1"/>
</dbReference>
<organism evidence="5 6">
    <name type="scientific">Roseiconus lacunae</name>
    <dbReference type="NCBI Taxonomy" id="2605694"/>
    <lineage>
        <taxon>Bacteria</taxon>
        <taxon>Pseudomonadati</taxon>
        <taxon>Planctomycetota</taxon>
        <taxon>Planctomycetia</taxon>
        <taxon>Pirellulales</taxon>
        <taxon>Pirellulaceae</taxon>
        <taxon>Roseiconus</taxon>
    </lineage>
</organism>
<evidence type="ECO:0000256" key="2">
    <source>
        <dbReference type="ARBA" id="ARBA00023125"/>
    </source>
</evidence>
<gene>
    <name evidence="5" type="ORF">QTN89_00650</name>
</gene>
<evidence type="ECO:0000313" key="5">
    <source>
        <dbReference type="EMBL" id="MDM4013917.1"/>
    </source>
</evidence>
<dbReference type="InterPro" id="IPR046335">
    <property type="entry name" value="LacI/GalR-like_sensor"/>
</dbReference>
<evidence type="ECO:0000259" key="4">
    <source>
        <dbReference type="PROSITE" id="PS01124"/>
    </source>
</evidence>
<dbReference type="SUPFAM" id="SSF46689">
    <property type="entry name" value="Homeodomain-like"/>
    <property type="match status" value="2"/>
</dbReference>
<dbReference type="InterPro" id="IPR018060">
    <property type="entry name" value="HTH_AraC"/>
</dbReference>
<keyword evidence="2" id="KW-0238">DNA-binding</keyword>
<protein>
    <submittedName>
        <fullName evidence="5">Substrate-binding domain-containing protein</fullName>
    </submittedName>
</protein>
<dbReference type="InterPro" id="IPR009057">
    <property type="entry name" value="Homeodomain-like_sf"/>
</dbReference>
<evidence type="ECO:0000313" key="6">
    <source>
        <dbReference type="Proteomes" id="UP001239462"/>
    </source>
</evidence>
<dbReference type="Pfam" id="PF12833">
    <property type="entry name" value="HTH_18"/>
    <property type="match status" value="1"/>
</dbReference>
<accession>A0ABT7PBP3</accession>
<dbReference type="SUPFAM" id="SSF53822">
    <property type="entry name" value="Periplasmic binding protein-like I"/>
    <property type="match status" value="1"/>
</dbReference>
<evidence type="ECO:0000256" key="1">
    <source>
        <dbReference type="ARBA" id="ARBA00023015"/>
    </source>
</evidence>
<feature type="domain" description="HTH araC/xylS-type" evidence="4">
    <location>
        <begin position="282"/>
        <end position="380"/>
    </location>
</feature>
<dbReference type="PANTHER" id="PTHR30146">
    <property type="entry name" value="LACI-RELATED TRANSCRIPTIONAL REPRESSOR"/>
    <property type="match status" value="1"/>
</dbReference>
<dbReference type="Gene3D" id="3.40.50.2300">
    <property type="match status" value="2"/>
</dbReference>
<dbReference type="Proteomes" id="UP001239462">
    <property type="component" value="Unassembled WGS sequence"/>
</dbReference>
<dbReference type="Gene3D" id="1.10.10.60">
    <property type="entry name" value="Homeodomain-like"/>
    <property type="match status" value="1"/>
</dbReference>
<keyword evidence="6" id="KW-1185">Reference proteome</keyword>
<dbReference type="SMART" id="SM00342">
    <property type="entry name" value="HTH_ARAC"/>
    <property type="match status" value="1"/>
</dbReference>
<dbReference type="RefSeq" id="WP_289161635.1">
    <property type="nucleotide sequence ID" value="NZ_JASZZN010000001.1"/>
</dbReference>
<comment type="caution">
    <text evidence="5">The sequence shown here is derived from an EMBL/GenBank/DDBJ whole genome shotgun (WGS) entry which is preliminary data.</text>
</comment>
<dbReference type="PANTHER" id="PTHR30146:SF24">
    <property type="entry name" value="XYLOSE OPERON REGULATORY PROTEIN"/>
    <property type="match status" value="1"/>
</dbReference>
<dbReference type="CDD" id="cd01543">
    <property type="entry name" value="PBP1_XylR"/>
    <property type="match status" value="1"/>
</dbReference>
<dbReference type="InterPro" id="IPR028082">
    <property type="entry name" value="Peripla_BP_I"/>
</dbReference>
<sequence length="385" mass="42694">MSKKLKPTRLVGLLVEPDDSWGRNIIESSVRRGLEFGWTTLIAPRDHRGLLRVPKVWRGHGVIAALRNRASLQHVKKLGVPAVNVSGILNNESWLASVRTDDRRRATMAAEHLRSRGIQHFACYAPEIGRYSDIRAREFKAAVEQLGCHCSLYDGAETAGWLTNFDRVGQWLERLPRPLGVFAGAPYPARQLIEICSILGIRVPDEVAVISGDDDDLLCNVAFPQISSVELASHRIGKIAADILQRLMNGGRVPKQAKLVEPLRVRARQSTDIFAIEDETIAAALQFIRAHAAKGASVEDVAKAAAVSRRKLEQLFRETLQRTPGSELRRVRLDRAKDLLLNTDMSIDVIADACSFSSGASLSQLFRKEFGEAPGSYRRNSNHQS</sequence>
<reference evidence="5 6" key="1">
    <citation type="submission" date="2023-06" db="EMBL/GenBank/DDBJ databases">
        <title>Roseiconus lacunae JC819 isolated from Gulf of Mannar region, Tamil Nadu.</title>
        <authorList>
            <person name="Pk S."/>
            <person name="Ch S."/>
            <person name="Ch V.R."/>
        </authorList>
    </citation>
    <scope>NUCLEOTIDE SEQUENCE [LARGE SCALE GENOMIC DNA]</scope>
    <source>
        <strain evidence="5 6">JC819</strain>
    </source>
</reference>
<proteinExistence type="predicted"/>
<keyword evidence="1" id="KW-0805">Transcription regulation</keyword>